<dbReference type="EMBL" id="FNZA01000004">
    <property type="protein sequence ID" value="SEJ17605.1"/>
    <property type="molecule type" value="Genomic_DNA"/>
</dbReference>
<dbReference type="RefSeq" id="WP_177183080.1">
    <property type="nucleotide sequence ID" value="NZ_FNZA01000004.1"/>
</dbReference>
<dbReference type="InterPro" id="IPR027417">
    <property type="entry name" value="P-loop_NTPase"/>
</dbReference>
<dbReference type="SUPFAM" id="SSF52540">
    <property type="entry name" value="P-loop containing nucleoside triphosphate hydrolases"/>
    <property type="match status" value="1"/>
</dbReference>
<keyword evidence="2" id="KW-1185">Reference proteome</keyword>
<dbReference type="Gene3D" id="3.40.50.300">
    <property type="entry name" value="P-loop containing nucleotide triphosphate hydrolases"/>
    <property type="match status" value="1"/>
</dbReference>
<gene>
    <name evidence="1" type="ORF">SAMN04488058_104212</name>
</gene>
<sequence>MPLSQQDADIIISALRTGTVPDRGLHHYAVGLEKEFEVLREDLHAVKGGRSRIKGIRGAYGSGKTFVVSRLAEDAWDANFVVSKVTLNRDGSSLAALERLYQGIMQNLRMRGTDGGALPALLDRWIERAEEYAVEVRGIDEDDENALREAVTVRMNELLGEVAREKPAFAAALSAYARAHITGDYELKRTVVGWLMADPNTSARTIPGVKGKVERTEVLTYLRVLVGIIRSLDRSGLVVILDELDEMRKLPSDGRAKAWANLRDLADQVGNGFPGLYLVLAGTPEVYSGMRGFKDLPPLAQRFEDSTLDTSHPNLRGPQLPLPRFGEAQLEQVMARLRDIWEVATGLSSRLDPNFGPYLARGWARKLGDMAPRIAIREYVSVLDRVRDYPDFDPYSSYQFTVPAADLRDEEKDVSVAEEDVF</sequence>
<name>A0A1H6WZ21_9DEIO</name>
<protein>
    <recommendedName>
        <fullName evidence="3">ATP-binding protein</fullName>
    </recommendedName>
</protein>
<evidence type="ECO:0008006" key="3">
    <source>
        <dbReference type="Google" id="ProtNLM"/>
    </source>
</evidence>
<dbReference type="InterPro" id="IPR021228">
    <property type="entry name" value="BrxD"/>
</dbReference>
<dbReference type="AlphaFoldDB" id="A0A1H6WZ21"/>
<accession>A0A1H6WZ21</accession>
<organism evidence="1 2">
    <name type="scientific">Deinococcus reticulitermitis</name>
    <dbReference type="NCBI Taxonomy" id="856736"/>
    <lineage>
        <taxon>Bacteria</taxon>
        <taxon>Thermotogati</taxon>
        <taxon>Deinococcota</taxon>
        <taxon>Deinococci</taxon>
        <taxon>Deinococcales</taxon>
        <taxon>Deinococcaceae</taxon>
        <taxon>Deinococcus</taxon>
    </lineage>
</organism>
<dbReference type="Pfam" id="PF10923">
    <property type="entry name" value="BrxC_BrxD"/>
    <property type="match status" value="1"/>
</dbReference>
<dbReference type="STRING" id="856736.SAMN04488058_104212"/>
<reference evidence="2" key="1">
    <citation type="submission" date="2016-10" db="EMBL/GenBank/DDBJ databases">
        <authorList>
            <person name="Varghese N."/>
            <person name="Submissions S."/>
        </authorList>
    </citation>
    <scope>NUCLEOTIDE SEQUENCE [LARGE SCALE GENOMIC DNA]</scope>
    <source>
        <strain evidence="2">CGMCC 1.10218</strain>
    </source>
</reference>
<dbReference type="Proteomes" id="UP000199223">
    <property type="component" value="Unassembled WGS sequence"/>
</dbReference>
<evidence type="ECO:0000313" key="1">
    <source>
        <dbReference type="EMBL" id="SEJ17605.1"/>
    </source>
</evidence>
<evidence type="ECO:0000313" key="2">
    <source>
        <dbReference type="Proteomes" id="UP000199223"/>
    </source>
</evidence>
<proteinExistence type="predicted"/>